<reference evidence="2 3" key="1">
    <citation type="journal article" date="2020" name="Genome Biol. Evol.">
        <title>A new high-quality draft genome assembly of the Chinese cordyceps Ophiocordyceps sinensis.</title>
        <authorList>
            <person name="Shu R."/>
            <person name="Zhang J."/>
            <person name="Meng Q."/>
            <person name="Zhang H."/>
            <person name="Zhou G."/>
            <person name="Li M."/>
            <person name="Wu P."/>
            <person name="Zhao Y."/>
            <person name="Chen C."/>
            <person name="Qin Q."/>
        </authorList>
    </citation>
    <scope>NUCLEOTIDE SEQUENCE [LARGE SCALE GENOMIC DNA]</scope>
    <source>
        <strain evidence="2 3">IOZ07</strain>
    </source>
</reference>
<keyword evidence="3" id="KW-1185">Reference proteome</keyword>
<feature type="region of interest" description="Disordered" evidence="1">
    <location>
        <begin position="202"/>
        <end position="223"/>
    </location>
</feature>
<dbReference type="AlphaFoldDB" id="A0A8H4PY35"/>
<evidence type="ECO:0000313" key="2">
    <source>
        <dbReference type="EMBL" id="KAF4512398.1"/>
    </source>
</evidence>
<dbReference type="EMBL" id="JAAVMX010000002">
    <property type="protein sequence ID" value="KAF4512398.1"/>
    <property type="molecule type" value="Genomic_DNA"/>
</dbReference>
<feature type="compositionally biased region" description="Basic residues" evidence="1">
    <location>
        <begin position="204"/>
        <end position="214"/>
    </location>
</feature>
<sequence length="236" mass="26664">MVEVQSTRPSQYSLVCKDWQPFFEMKLYRHLTLTQDSLYDFRRLVLSNRWPWGAGPLLDRKVDEEHALLNRKIDNLSRRMTVSLIQQAALRLSRRAEDSLATPRFTSPPIDHSENEEHDDSFSSIMPSKPRTPAGKFVQQPAKLPLSLTGLEGNVHHVEGDVAKNGLGLASMLAVLLEAVDTLTVGNVTPGDSEEIRGISTTHLQRRQRTKRSRASGEQQRNVSAARRIIAFAERE</sequence>
<protein>
    <submittedName>
        <fullName evidence="2">Uncharacterized protein</fullName>
    </submittedName>
</protein>
<comment type="caution">
    <text evidence="2">The sequence shown here is derived from an EMBL/GenBank/DDBJ whole genome shotgun (WGS) entry which is preliminary data.</text>
</comment>
<dbReference type="Proteomes" id="UP000557566">
    <property type="component" value="Unassembled WGS sequence"/>
</dbReference>
<feature type="region of interest" description="Disordered" evidence="1">
    <location>
        <begin position="100"/>
        <end position="136"/>
    </location>
</feature>
<proteinExistence type="predicted"/>
<evidence type="ECO:0000313" key="3">
    <source>
        <dbReference type="Proteomes" id="UP000557566"/>
    </source>
</evidence>
<accession>A0A8H4PY35</accession>
<gene>
    <name evidence="2" type="ORF">G6O67_001544</name>
</gene>
<name>A0A8H4PY35_9HYPO</name>
<evidence type="ECO:0000256" key="1">
    <source>
        <dbReference type="SAM" id="MobiDB-lite"/>
    </source>
</evidence>
<dbReference type="OrthoDB" id="4688861at2759"/>
<organism evidence="2 3">
    <name type="scientific">Ophiocordyceps sinensis</name>
    <dbReference type="NCBI Taxonomy" id="72228"/>
    <lineage>
        <taxon>Eukaryota</taxon>
        <taxon>Fungi</taxon>
        <taxon>Dikarya</taxon>
        <taxon>Ascomycota</taxon>
        <taxon>Pezizomycotina</taxon>
        <taxon>Sordariomycetes</taxon>
        <taxon>Hypocreomycetidae</taxon>
        <taxon>Hypocreales</taxon>
        <taxon>Ophiocordycipitaceae</taxon>
        <taxon>Ophiocordyceps</taxon>
    </lineage>
</organism>